<name>A0ABV6KS21_9BACI</name>
<protein>
    <submittedName>
        <fullName evidence="2">Glycosyltransferase family 2 protein</fullName>
    </submittedName>
</protein>
<dbReference type="InterPro" id="IPR029044">
    <property type="entry name" value="Nucleotide-diphossugar_trans"/>
</dbReference>
<dbReference type="RefSeq" id="WP_377058315.1">
    <property type="nucleotide sequence ID" value="NZ_JBHLUU010000091.1"/>
</dbReference>
<dbReference type="Proteomes" id="UP001589738">
    <property type="component" value="Unassembled WGS sequence"/>
</dbReference>
<organism evidence="2 3">
    <name type="scientific">Robertmurraya beringensis</name>
    <dbReference type="NCBI Taxonomy" id="641660"/>
    <lineage>
        <taxon>Bacteria</taxon>
        <taxon>Bacillati</taxon>
        <taxon>Bacillota</taxon>
        <taxon>Bacilli</taxon>
        <taxon>Bacillales</taxon>
        <taxon>Bacillaceae</taxon>
        <taxon>Robertmurraya</taxon>
    </lineage>
</organism>
<dbReference type="EMBL" id="JBHLUU010000091">
    <property type="protein sequence ID" value="MFC0476124.1"/>
    <property type="molecule type" value="Genomic_DNA"/>
</dbReference>
<evidence type="ECO:0000259" key="1">
    <source>
        <dbReference type="Pfam" id="PF00535"/>
    </source>
</evidence>
<gene>
    <name evidence="2" type="ORF">ACFFHF_12855</name>
</gene>
<dbReference type="PANTHER" id="PTHR43685:SF2">
    <property type="entry name" value="GLYCOSYLTRANSFERASE 2-LIKE DOMAIN-CONTAINING PROTEIN"/>
    <property type="match status" value="1"/>
</dbReference>
<dbReference type="SUPFAM" id="SSF53448">
    <property type="entry name" value="Nucleotide-diphospho-sugar transferases"/>
    <property type="match status" value="1"/>
</dbReference>
<proteinExistence type="predicted"/>
<evidence type="ECO:0000313" key="2">
    <source>
        <dbReference type="EMBL" id="MFC0476124.1"/>
    </source>
</evidence>
<dbReference type="PANTHER" id="PTHR43685">
    <property type="entry name" value="GLYCOSYLTRANSFERASE"/>
    <property type="match status" value="1"/>
</dbReference>
<feature type="domain" description="Glycosyltransferase 2-like" evidence="1">
    <location>
        <begin position="6"/>
        <end position="160"/>
    </location>
</feature>
<dbReference type="Gene3D" id="3.90.550.10">
    <property type="entry name" value="Spore Coat Polysaccharide Biosynthesis Protein SpsA, Chain A"/>
    <property type="match status" value="1"/>
</dbReference>
<evidence type="ECO:0000313" key="3">
    <source>
        <dbReference type="Proteomes" id="UP001589738"/>
    </source>
</evidence>
<dbReference type="InterPro" id="IPR050834">
    <property type="entry name" value="Glycosyltransf_2"/>
</dbReference>
<dbReference type="CDD" id="cd00761">
    <property type="entry name" value="Glyco_tranf_GTA_type"/>
    <property type="match status" value="1"/>
</dbReference>
<accession>A0ABV6KS21</accession>
<dbReference type="InterPro" id="IPR001173">
    <property type="entry name" value="Glyco_trans_2-like"/>
</dbReference>
<comment type="caution">
    <text evidence="2">The sequence shown here is derived from an EMBL/GenBank/DDBJ whole genome shotgun (WGS) entry which is preliminary data.</text>
</comment>
<dbReference type="Pfam" id="PF00535">
    <property type="entry name" value="Glycos_transf_2"/>
    <property type="match status" value="1"/>
</dbReference>
<reference evidence="2 3" key="1">
    <citation type="submission" date="2024-09" db="EMBL/GenBank/DDBJ databases">
        <authorList>
            <person name="Sun Q."/>
            <person name="Mori K."/>
        </authorList>
    </citation>
    <scope>NUCLEOTIDE SEQUENCE [LARGE SCALE GENOMIC DNA]</scope>
    <source>
        <strain evidence="2 3">CGMCC 1.9126</strain>
    </source>
</reference>
<keyword evidence="3" id="KW-1185">Reference proteome</keyword>
<sequence length="347" mass="40304">MRKKISVIIPIFNAEKTISKCIKSLLEQTFSDFELILVNDGSSDRSLNTCKYFGEMDSRITIINKENEGSIKARSTGIKAAIGEYITFVDADDWVSKDYLQVLNNEVINSEHDIVVGNMYKVISKSSLIKVKNKSWFFNENKTYTDESIKKELVTAYFHGHPFPASLCGKLYKKEIIENAGKYLKNITFFGDDLYYNLEILLNARSVRLIEKAIYYYSSGGNTSRYMPYLFQDMIMGYQINKKVINDYFSFEKEKHLNGISIMLINTFKTYLTNLFISNFSKVKIMNEIASRLEDGRLEEAIRNQGVGKYFPESYINALRNKDIEYLYNLGRDYKKSYILKKLVKFI</sequence>